<dbReference type="WBParaSite" id="TREG1_124930.1">
    <property type="protein sequence ID" value="TREG1_124930.1"/>
    <property type="gene ID" value="TREG1_124930"/>
</dbReference>
<dbReference type="PROSITE" id="PS50297">
    <property type="entry name" value="ANK_REP_REGION"/>
    <property type="match status" value="1"/>
</dbReference>
<dbReference type="InterPro" id="IPR002110">
    <property type="entry name" value="Ankyrin_rpt"/>
</dbReference>
<dbReference type="Pfam" id="PF23578">
    <property type="entry name" value="DGKI"/>
    <property type="match status" value="1"/>
</dbReference>
<evidence type="ECO:0000256" key="7">
    <source>
        <dbReference type="ARBA" id="ARBA00023043"/>
    </source>
</evidence>
<evidence type="ECO:0000256" key="10">
    <source>
        <dbReference type="SAM" id="MobiDB-lite"/>
    </source>
</evidence>
<dbReference type="Pfam" id="PF12796">
    <property type="entry name" value="Ank_2"/>
    <property type="match status" value="1"/>
</dbReference>
<dbReference type="Pfam" id="PF00130">
    <property type="entry name" value="C1_1"/>
    <property type="match status" value="1"/>
</dbReference>
<dbReference type="InterPro" id="IPR000756">
    <property type="entry name" value="Diacylglycerol_kin_accessory"/>
</dbReference>
<feature type="compositionally biased region" description="Polar residues" evidence="10">
    <location>
        <begin position="1115"/>
        <end position="1132"/>
    </location>
</feature>
<comment type="similarity">
    <text evidence="1 9">Belongs to the eukaryotic diacylglycerol kinase family.</text>
</comment>
<dbReference type="FunFam" id="2.60.200.40:FF:000002">
    <property type="entry name" value="Diacylglycerol kinase"/>
    <property type="match status" value="1"/>
</dbReference>
<dbReference type="InterPro" id="IPR037607">
    <property type="entry name" value="DGK"/>
</dbReference>
<keyword evidence="2 9" id="KW-0808">Transferase</keyword>
<evidence type="ECO:0000313" key="13">
    <source>
        <dbReference type="WBParaSite" id="TREG1_124930.1"/>
    </source>
</evidence>
<evidence type="ECO:0000313" key="12">
    <source>
        <dbReference type="Proteomes" id="UP000050795"/>
    </source>
</evidence>
<reference evidence="12" key="1">
    <citation type="submission" date="2022-06" db="EMBL/GenBank/DDBJ databases">
        <authorList>
            <person name="Berger JAMES D."/>
            <person name="Berger JAMES D."/>
        </authorList>
    </citation>
    <scope>NUCLEOTIDE SEQUENCE [LARGE SCALE GENOMIC DNA]</scope>
</reference>
<evidence type="ECO:0000256" key="9">
    <source>
        <dbReference type="RuleBase" id="RU361128"/>
    </source>
</evidence>
<proteinExistence type="inferred from homology"/>
<dbReference type="Gene3D" id="3.40.50.10330">
    <property type="entry name" value="Probable inorganic polyphosphate/atp-NAD kinase, domain 1"/>
    <property type="match status" value="1"/>
</dbReference>
<dbReference type="GO" id="GO:0007200">
    <property type="term" value="P:phospholipase C-activating G protein-coupled receptor signaling pathway"/>
    <property type="evidence" value="ECO:0007669"/>
    <property type="project" value="InterPro"/>
</dbReference>
<feature type="compositionally biased region" description="Acidic residues" evidence="10">
    <location>
        <begin position="960"/>
        <end position="972"/>
    </location>
</feature>
<feature type="repeat" description="ANK" evidence="8">
    <location>
        <begin position="1205"/>
        <end position="1227"/>
    </location>
</feature>
<evidence type="ECO:0000259" key="11">
    <source>
        <dbReference type="PROSITE" id="PS50146"/>
    </source>
</evidence>
<dbReference type="EC" id="2.7.1.107" evidence="9"/>
<dbReference type="InterPro" id="IPR056383">
    <property type="entry name" value="DGKI-like_dom"/>
</dbReference>
<dbReference type="SUPFAM" id="SSF48403">
    <property type="entry name" value="Ankyrin repeat"/>
    <property type="match status" value="1"/>
</dbReference>
<keyword evidence="6 9" id="KW-0067">ATP-binding</keyword>
<evidence type="ECO:0000256" key="3">
    <source>
        <dbReference type="ARBA" id="ARBA00022737"/>
    </source>
</evidence>
<reference evidence="13" key="2">
    <citation type="submission" date="2023-11" db="UniProtKB">
        <authorList>
            <consortium name="WormBaseParasite"/>
        </authorList>
    </citation>
    <scope>IDENTIFICATION</scope>
</reference>
<feature type="compositionally biased region" description="Polar residues" evidence="10">
    <location>
        <begin position="793"/>
        <end position="802"/>
    </location>
</feature>
<accession>A0AA85J0L8</accession>
<feature type="compositionally biased region" description="Basic and acidic residues" evidence="10">
    <location>
        <begin position="1103"/>
        <end position="1113"/>
    </location>
</feature>
<keyword evidence="4 9" id="KW-0547">Nucleotide-binding</keyword>
<name>A0AA85J0L8_TRIRE</name>
<dbReference type="SMART" id="SM00045">
    <property type="entry name" value="DAGKa"/>
    <property type="match status" value="1"/>
</dbReference>
<dbReference type="InterPro" id="IPR017438">
    <property type="entry name" value="ATP-NAD_kinase_N"/>
</dbReference>
<dbReference type="InterPro" id="IPR036770">
    <property type="entry name" value="Ankyrin_rpt-contain_sf"/>
</dbReference>
<sequence length="1241" mass="138950">MQIKKPRKSQQQNVNSESLNASTGTLYSLISATPNWTRDAVLGEHLWNDTTSTDTCYVDESECCKSGAKRKCSACQIICHVNCLPLIQVPCKPTFREAYIRDYRTEKTNTKHHWIKRKRQDNKCKHCGKSMQSILGFSSKEYMTIQCAWCKIGYHNKSSCFHESLLSSEPCSLGPHSDLIVPPDWIIKLSEGNNFKSSSSIRRSSSFVAASSHSPHEHTISIPQIRSSTSRPENLDYSSSQIVNSLSDHITSSIRINENGQPSVKDNHHMNHCNDIAKISFVIKSNPTNAGNLKPLLVFLNPKSGGNQAVMLLKKFQWLLNPRQVFDLSQGGPKLGLELFNHVPNLRILVCGGDGSVGWIFSTIDSMTFSTIPPVAVLPLGTGNDLARALNWGSGYIDESISKILTSVNEGRIIALDRWQVNCEPRTDLQTVQQTVPDAEDDDSGKIRPISDSLPLKIFNNYFSLGADAATALEFHESREANPEKFNSRLKNKLFYAGCGGKDLLLRSWRDLSEHITLMCDDEDLTPLIRSLKPHCILFLNIPRYGSGTLPWGNPAAEFQPQRIDDGYIEVIGLTSTTLATLQIGGHGERICQCQRIRLTTDKVIPMQMDGEPCRLVPANIEVFCSHQALVIQKLTRSPGSNAIMNDDENQLHWKTSGYEARINVSVIALKDYESMSDNVIALRQTALSFGVITAKYDADLSTIRDSIIQLNNSQVKGKNEDSDGVNLTHHSSTALHLSDSWGFIDSTTAACRFFLIDKEQEKVHFITDVCNMEDLFLIDSQLESRQVNHHTLNDSLSPQYSSHHHQHNHQDHHHHQQQQGPPTDDCESVNNQSTINNQITETQDSVLLKAEEGNTPVASEVEQVDTSELNIKSIKIKEESNIHSNIEDGNENNVTCVHESKPQNDAPTSDTKSENFIQIDESLKTIPYYSLLTDNEKNTSKCQKESEQRKVISFIEGKESEEEEQKEEEEGGGPSVADCRYAEKASSSFNTESCSSRYSSSSSSSTSSYCSTISIYNNGSFNNNINNTSQDDKTSISTVSTMTTTKRCTTTTTTTDDDMISNTMHSLSVHDAENKKRVSLNNHRTTSLSGSEIIIRTKNETEKGRAKEERRMKNSFSSVSSKQTTEIQIVSTDEEETRQDNGEKHKPKKYCRIIRRTESTPSDSEQLQRHLNKALLNASRKGTTEHHIRSLLKAGASIQAIDKYGRSCLHLAAKFGRDKVVEYLLKYFPTELLDLQEYEK</sequence>
<dbReference type="SMART" id="SM00109">
    <property type="entry name" value="C1"/>
    <property type="match status" value="2"/>
</dbReference>
<dbReference type="Proteomes" id="UP000050795">
    <property type="component" value="Unassembled WGS sequence"/>
</dbReference>
<dbReference type="Pfam" id="PF00781">
    <property type="entry name" value="DAGK_cat"/>
    <property type="match status" value="1"/>
</dbReference>
<feature type="region of interest" description="Disordered" evidence="10">
    <location>
        <begin position="793"/>
        <end position="831"/>
    </location>
</feature>
<dbReference type="InterPro" id="IPR016064">
    <property type="entry name" value="NAD/diacylglycerol_kinase_sf"/>
</dbReference>
<feature type="region of interest" description="Disordered" evidence="10">
    <location>
        <begin position="1103"/>
        <end position="1147"/>
    </location>
</feature>
<keyword evidence="12" id="KW-1185">Reference proteome</keyword>
<feature type="domain" description="DAGKc" evidence="11">
    <location>
        <begin position="291"/>
        <end position="425"/>
    </location>
</feature>
<organism evidence="12 13">
    <name type="scientific">Trichobilharzia regenti</name>
    <name type="common">Nasal bird schistosome</name>
    <dbReference type="NCBI Taxonomy" id="157069"/>
    <lineage>
        <taxon>Eukaryota</taxon>
        <taxon>Metazoa</taxon>
        <taxon>Spiralia</taxon>
        <taxon>Lophotrochozoa</taxon>
        <taxon>Platyhelminthes</taxon>
        <taxon>Trematoda</taxon>
        <taxon>Digenea</taxon>
        <taxon>Strigeidida</taxon>
        <taxon>Schistosomatoidea</taxon>
        <taxon>Schistosomatidae</taxon>
        <taxon>Trichobilharzia</taxon>
    </lineage>
</organism>
<evidence type="ECO:0000256" key="4">
    <source>
        <dbReference type="ARBA" id="ARBA00022741"/>
    </source>
</evidence>
<feature type="region of interest" description="Disordered" evidence="10">
    <location>
        <begin position="955"/>
        <end position="978"/>
    </location>
</feature>
<keyword evidence="5 9" id="KW-0418">Kinase</keyword>
<feature type="compositionally biased region" description="Polar residues" evidence="10">
    <location>
        <begin position="221"/>
        <end position="236"/>
    </location>
</feature>
<dbReference type="PANTHER" id="PTHR11255">
    <property type="entry name" value="DIACYLGLYCEROL KINASE"/>
    <property type="match status" value="1"/>
</dbReference>
<dbReference type="SMART" id="SM00248">
    <property type="entry name" value="ANK"/>
    <property type="match status" value="1"/>
</dbReference>
<dbReference type="SUPFAM" id="SSF111331">
    <property type="entry name" value="NAD kinase/diacylglycerol kinase-like"/>
    <property type="match status" value="1"/>
</dbReference>
<evidence type="ECO:0000256" key="6">
    <source>
        <dbReference type="ARBA" id="ARBA00022840"/>
    </source>
</evidence>
<dbReference type="CDD" id="cd20802">
    <property type="entry name" value="C1_DGK_typeIV_rpt1"/>
    <property type="match status" value="1"/>
</dbReference>
<keyword evidence="7 8" id="KW-0040">ANK repeat</keyword>
<dbReference type="SMART" id="SM00046">
    <property type="entry name" value="DAGKc"/>
    <property type="match status" value="1"/>
</dbReference>
<protein>
    <recommendedName>
        <fullName evidence="9">Diacylglycerol kinase</fullName>
        <shortName evidence="9">DAG kinase</shortName>
        <ecNumber evidence="9">2.7.1.107</ecNumber>
    </recommendedName>
</protein>
<keyword evidence="3" id="KW-0677">Repeat</keyword>
<evidence type="ECO:0000256" key="1">
    <source>
        <dbReference type="ARBA" id="ARBA00009280"/>
    </source>
</evidence>
<dbReference type="Gene3D" id="2.60.200.40">
    <property type="match status" value="1"/>
</dbReference>
<dbReference type="InterPro" id="IPR001206">
    <property type="entry name" value="Diacylglycerol_kinase_cat_dom"/>
</dbReference>
<feature type="region of interest" description="Disordered" evidence="10">
    <location>
        <begin position="208"/>
        <end position="236"/>
    </location>
</feature>
<evidence type="ECO:0000256" key="8">
    <source>
        <dbReference type="PROSITE-ProRule" id="PRU00023"/>
    </source>
</evidence>
<dbReference type="InterPro" id="IPR002219">
    <property type="entry name" value="PKC_DAG/PE"/>
</dbReference>
<comment type="catalytic activity">
    <reaction evidence="9">
        <text>a 1,2-diacyl-sn-glycerol + ATP = a 1,2-diacyl-sn-glycero-3-phosphate + ADP + H(+)</text>
        <dbReference type="Rhea" id="RHEA:10272"/>
        <dbReference type="ChEBI" id="CHEBI:15378"/>
        <dbReference type="ChEBI" id="CHEBI:17815"/>
        <dbReference type="ChEBI" id="CHEBI:30616"/>
        <dbReference type="ChEBI" id="CHEBI:58608"/>
        <dbReference type="ChEBI" id="CHEBI:456216"/>
        <dbReference type="EC" id="2.7.1.107"/>
    </reaction>
</comment>
<dbReference type="GO" id="GO:0004143">
    <property type="term" value="F:ATP-dependent diacylglycerol kinase activity"/>
    <property type="evidence" value="ECO:0007669"/>
    <property type="project" value="UniProtKB-EC"/>
</dbReference>
<dbReference type="Gene3D" id="1.25.40.20">
    <property type="entry name" value="Ankyrin repeat-containing domain"/>
    <property type="match status" value="1"/>
</dbReference>
<dbReference type="PROSITE" id="PS50088">
    <property type="entry name" value="ANK_REPEAT"/>
    <property type="match status" value="1"/>
</dbReference>
<dbReference type="PROSITE" id="PS50146">
    <property type="entry name" value="DAGK"/>
    <property type="match status" value="1"/>
</dbReference>
<dbReference type="AlphaFoldDB" id="A0AA85J0L8"/>
<evidence type="ECO:0000256" key="2">
    <source>
        <dbReference type="ARBA" id="ARBA00022679"/>
    </source>
</evidence>
<dbReference type="Pfam" id="PF00609">
    <property type="entry name" value="DAGK_acc"/>
    <property type="match status" value="1"/>
</dbReference>
<dbReference type="GO" id="GO:0005886">
    <property type="term" value="C:plasma membrane"/>
    <property type="evidence" value="ECO:0007669"/>
    <property type="project" value="TreeGrafter"/>
</dbReference>
<dbReference type="PANTHER" id="PTHR11255:SF80">
    <property type="entry name" value="EYE-SPECIFIC DIACYLGLYCEROL KINASE"/>
    <property type="match status" value="1"/>
</dbReference>
<dbReference type="CDD" id="cd20855">
    <property type="entry name" value="C1_DGK_typeIV_rpt2"/>
    <property type="match status" value="1"/>
</dbReference>
<feature type="compositionally biased region" description="Basic residues" evidence="10">
    <location>
        <begin position="803"/>
        <end position="817"/>
    </location>
</feature>
<dbReference type="GO" id="GO:0005524">
    <property type="term" value="F:ATP binding"/>
    <property type="evidence" value="ECO:0007669"/>
    <property type="project" value="UniProtKB-KW"/>
</dbReference>
<evidence type="ECO:0000256" key="5">
    <source>
        <dbReference type="ARBA" id="ARBA00022777"/>
    </source>
</evidence>